<protein>
    <submittedName>
        <fullName evidence="2">Uncharacterized protein</fullName>
    </submittedName>
</protein>
<reference evidence="2 3" key="1">
    <citation type="journal article" date="2011" name="Science">
        <title>The Selaginella genome identifies genetic changes associated with the evolution of vascular plants.</title>
        <authorList>
            <person name="Banks J.A."/>
            <person name="Nishiyama T."/>
            <person name="Hasebe M."/>
            <person name="Bowman J.L."/>
            <person name="Gribskov M."/>
            <person name="dePamphilis C."/>
            <person name="Albert V.A."/>
            <person name="Aono N."/>
            <person name="Aoyama T."/>
            <person name="Ambrose B.A."/>
            <person name="Ashton N.W."/>
            <person name="Axtell M.J."/>
            <person name="Barker E."/>
            <person name="Barker M.S."/>
            <person name="Bennetzen J.L."/>
            <person name="Bonawitz N.D."/>
            <person name="Chapple C."/>
            <person name="Cheng C."/>
            <person name="Correa L.G."/>
            <person name="Dacre M."/>
            <person name="DeBarry J."/>
            <person name="Dreyer I."/>
            <person name="Elias M."/>
            <person name="Engstrom E.M."/>
            <person name="Estelle M."/>
            <person name="Feng L."/>
            <person name="Finet C."/>
            <person name="Floyd S.K."/>
            <person name="Frommer W.B."/>
            <person name="Fujita T."/>
            <person name="Gramzow L."/>
            <person name="Gutensohn M."/>
            <person name="Harholt J."/>
            <person name="Hattori M."/>
            <person name="Heyl A."/>
            <person name="Hirai T."/>
            <person name="Hiwatashi Y."/>
            <person name="Ishikawa M."/>
            <person name="Iwata M."/>
            <person name="Karol K.G."/>
            <person name="Koehler B."/>
            <person name="Kolukisaoglu U."/>
            <person name="Kubo M."/>
            <person name="Kurata T."/>
            <person name="Lalonde S."/>
            <person name="Li K."/>
            <person name="Li Y."/>
            <person name="Litt A."/>
            <person name="Lyons E."/>
            <person name="Manning G."/>
            <person name="Maruyama T."/>
            <person name="Michael T.P."/>
            <person name="Mikami K."/>
            <person name="Miyazaki S."/>
            <person name="Morinaga S."/>
            <person name="Murata T."/>
            <person name="Mueller-Roeber B."/>
            <person name="Nelson D.R."/>
            <person name="Obara M."/>
            <person name="Oguri Y."/>
            <person name="Olmstead R.G."/>
            <person name="Onodera N."/>
            <person name="Petersen B.L."/>
            <person name="Pils B."/>
            <person name="Prigge M."/>
            <person name="Rensing S.A."/>
            <person name="Riano-Pachon D.M."/>
            <person name="Roberts A.W."/>
            <person name="Sato Y."/>
            <person name="Scheller H.V."/>
            <person name="Schulz B."/>
            <person name="Schulz C."/>
            <person name="Shakirov E.V."/>
            <person name="Shibagaki N."/>
            <person name="Shinohara N."/>
            <person name="Shippen D.E."/>
            <person name="Soerensen I."/>
            <person name="Sotooka R."/>
            <person name="Sugimoto N."/>
            <person name="Sugita M."/>
            <person name="Sumikawa N."/>
            <person name="Tanurdzic M."/>
            <person name="Theissen G."/>
            <person name="Ulvskov P."/>
            <person name="Wakazuki S."/>
            <person name="Weng J.K."/>
            <person name="Willats W.W."/>
            <person name="Wipf D."/>
            <person name="Wolf P.G."/>
            <person name="Yang L."/>
            <person name="Zimmer A.D."/>
            <person name="Zhu Q."/>
            <person name="Mitros T."/>
            <person name="Hellsten U."/>
            <person name="Loque D."/>
            <person name="Otillar R."/>
            <person name="Salamov A."/>
            <person name="Schmutz J."/>
            <person name="Shapiro H."/>
            <person name="Lindquist E."/>
            <person name="Lucas S."/>
            <person name="Rokhsar D."/>
            <person name="Grigoriev I.V."/>
        </authorList>
    </citation>
    <scope>NUCLEOTIDE SEQUENCE [LARGE SCALE GENOMIC DNA]</scope>
</reference>
<proteinExistence type="predicted"/>
<dbReference type="KEGG" id="smo:SELMODRAFT_443645"/>
<name>D8S368_SELML</name>
<dbReference type="HOGENOM" id="CLU_2125385_0_0_1"/>
<dbReference type="Proteomes" id="UP000001514">
    <property type="component" value="Unassembled WGS sequence"/>
</dbReference>
<evidence type="ECO:0000256" key="1">
    <source>
        <dbReference type="SAM" id="MobiDB-lite"/>
    </source>
</evidence>
<dbReference type="Gramene" id="EFJ21052">
    <property type="protein sequence ID" value="EFJ21052"/>
    <property type="gene ID" value="SELMODRAFT_443645"/>
</dbReference>
<organism evidence="3">
    <name type="scientific">Selaginella moellendorffii</name>
    <name type="common">Spikemoss</name>
    <dbReference type="NCBI Taxonomy" id="88036"/>
    <lineage>
        <taxon>Eukaryota</taxon>
        <taxon>Viridiplantae</taxon>
        <taxon>Streptophyta</taxon>
        <taxon>Embryophyta</taxon>
        <taxon>Tracheophyta</taxon>
        <taxon>Lycopodiopsida</taxon>
        <taxon>Selaginellales</taxon>
        <taxon>Selaginellaceae</taxon>
        <taxon>Selaginella</taxon>
    </lineage>
</organism>
<dbReference type="InParanoid" id="D8S368"/>
<accession>D8S368</accession>
<dbReference type="AlphaFoldDB" id="D8S368"/>
<dbReference type="EMBL" id="GL377600">
    <property type="protein sequence ID" value="EFJ21052.1"/>
    <property type="molecule type" value="Genomic_DNA"/>
</dbReference>
<evidence type="ECO:0000313" key="3">
    <source>
        <dbReference type="Proteomes" id="UP000001514"/>
    </source>
</evidence>
<evidence type="ECO:0000313" key="2">
    <source>
        <dbReference type="EMBL" id="EFJ21052.1"/>
    </source>
</evidence>
<gene>
    <name evidence="2" type="ORF">SELMODRAFT_443645</name>
</gene>
<keyword evidence="3" id="KW-1185">Reference proteome</keyword>
<feature type="compositionally biased region" description="Polar residues" evidence="1">
    <location>
        <begin position="47"/>
        <end position="66"/>
    </location>
</feature>
<sequence length="114" mass="12309">MMHPLLCTGQGIAFKNLYWQLKGLAIGLGNASHKIETSEATKILQDRSLTGSTDMSGPKHLQQQPCEASLDRPCFKPTSPTSTARPQAQPRYILDLSRDAIAPATISNVTVTSS</sequence>
<feature type="region of interest" description="Disordered" evidence="1">
    <location>
        <begin position="46"/>
        <end position="90"/>
    </location>
</feature>